<organism evidence="2">
    <name type="scientific">Fagus sylvatica</name>
    <name type="common">Beechnut</name>
    <dbReference type="NCBI Taxonomy" id="28930"/>
    <lineage>
        <taxon>Eukaryota</taxon>
        <taxon>Viridiplantae</taxon>
        <taxon>Streptophyta</taxon>
        <taxon>Embryophyta</taxon>
        <taxon>Tracheophyta</taxon>
        <taxon>Spermatophyta</taxon>
        <taxon>Magnoliopsida</taxon>
        <taxon>eudicotyledons</taxon>
        <taxon>Gunneridae</taxon>
        <taxon>Pentapetalae</taxon>
        <taxon>rosids</taxon>
        <taxon>fabids</taxon>
        <taxon>Fagales</taxon>
        <taxon>Fagaceae</taxon>
        <taxon>Fagus</taxon>
    </lineage>
</organism>
<dbReference type="PANTHER" id="PTHR15657">
    <property type="entry name" value="THYROID TRANSCRIPTION FACTOR 1-ASSOCIATED PROTEIN 26"/>
    <property type="match status" value="1"/>
</dbReference>
<feature type="compositionally biased region" description="Basic and acidic residues" evidence="1">
    <location>
        <begin position="122"/>
        <end position="163"/>
    </location>
</feature>
<feature type="region of interest" description="Disordered" evidence="1">
    <location>
        <begin position="1"/>
        <end position="34"/>
    </location>
</feature>
<evidence type="ECO:0000256" key="1">
    <source>
        <dbReference type="SAM" id="MobiDB-lite"/>
    </source>
</evidence>
<dbReference type="AlphaFoldDB" id="A0A2N9GTR3"/>
<dbReference type="EMBL" id="OIVN01002335">
    <property type="protein sequence ID" value="SPD02674.1"/>
    <property type="molecule type" value="Genomic_DNA"/>
</dbReference>
<protein>
    <recommendedName>
        <fullName evidence="3">rRNA-processing protein FYV7</fullName>
    </recommendedName>
</protein>
<evidence type="ECO:0000313" key="2">
    <source>
        <dbReference type="EMBL" id="SPD02674.1"/>
    </source>
</evidence>
<dbReference type="Pfam" id="PF08524">
    <property type="entry name" value="rRNA_processing"/>
    <property type="match status" value="1"/>
</dbReference>
<sequence length="190" mass="22298">MKNRKPKDEQNRGKTNGPDSIKMKSKNKKRLGGGGLSLEAFANAKSKGDFYNPALIKKQKEFYKNAKYVKKYKKLLKQQSEPHDISSAIRSLEDENETEDRSMMSKNNKNRKNHSIPSLKQMYEKKHEKQEKERIEMEAVIQAKKEEREKAEARRKAVRDKMFRKTRAGQPVMKYRIEHLLETIQNSAKN</sequence>
<feature type="compositionally biased region" description="Basic and acidic residues" evidence="1">
    <location>
        <begin position="1"/>
        <end position="12"/>
    </location>
</feature>
<accession>A0A2N9GTR3</accession>
<name>A0A2N9GTR3_FAGSY</name>
<reference evidence="2" key="1">
    <citation type="submission" date="2018-02" db="EMBL/GenBank/DDBJ databases">
        <authorList>
            <person name="Cohen D.B."/>
            <person name="Kent A.D."/>
        </authorList>
    </citation>
    <scope>NUCLEOTIDE SEQUENCE</scope>
</reference>
<dbReference type="PANTHER" id="PTHR15657:SF1">
    <property type="entry name" value="THYROID TRANSCRIPTION FACTOR 1-ASSOCIATED PROTEIN 26"/>
    <property type="match status" value="1"/>
</dbReference>
<dbReference type="InterPro" id="IPR013730">
    <property type="entry name" value="Fyv7/TAP26"/>
</dbReference>
<feature type="region of interest" description="Disordered" evidence="1">
    <location>
        <begin position="77"/>
        <end position="165"/>
    </location>
</feature>
<proteinExistence type="predicted"/>
<gene>
    <name evidence="2" type="ORF">FSB_LOCUS30556</name>
</gene>
<evidence type="ECO:0008006" key="3">
    <source>
        <dbReference type="Google" id="ProtNLM"/>
    </source>
</evidence>
<dbReference type="GO" id="GO:0005634">
    <property type="term" value="C:nucleus"/>
    <property type="evidence" value="ECO:0007669"/>
    <property type="project" value="TreeGrafter"/>
</dbReference>